<keyword evidence="3" id="KW-1185">Reference proteome</keyword>
<proteinExistence type="predicted"/>
<accession>F4RA11</accession>
<dbReference type="KEGG" id="mlr:MELLADRAFT_93662"/>
<protein>
    <submittedName>
        <fullName evidence="2">Uncharacterized protein</fullName>
    </submittedName>
</protein>
<gene>
    <name evidence="2" type="ORF">MELLADRAFT_93662</name>
</gene>
<dbReference type="Proteomes" id="UP000001072">
    <property type="component" value="Unassembled WGS sequence"/>
</dbReference>
<dbReference type="RefSeq" id="XP_007406118.1">
    <property type="nucleotide sequence ID" value="XM_007406056.1"/>
</dbReference>
<evidence type="ECO:0000313" key="2">
    <source>
        <dbReference type="EMBL" id="EGG10649.1"/>
    </source>
</evidence>
<dbReference type="InParanoid" id="F4RA11"/>
<feature type="region of interest" description="Disordered" evidence="1">
    <location>
        <begin position="46"/>
        <end position="85"/>
    </location>
</feature>
<dbReference type="VEuPathDB" id="FungiDB:MELLADRAFT_93662"/>
<evidence type="ECO:0000256" key="1">
    <source>
        <dbReference type="SAM" id="MobiDB-lite"/>
    </source>
</evidence>
<evidence type="ECO:0000313" key="3">
    <source>
        <dbReference type="Proteomes" id="UP000001072"/>
    </source>
</evidence>
<dbReference type="GeneID" id="18936652"/>
<dbReference type="AlphaFoldDB" id="F4RA11"/>
<dbReference type="EMBL" id="GL883094">
    <property type="protein sequence ID" value="EGG10649.1"/>
    <property type="molecule type" value="Genomic_DNA"/>
</dbReference>
<reference evidence="3" key="1">
    <citation type="journal article" date="2011" name="Proc. Natl. Acad. Sci. U.S.A.">
        <title>Obligate biotrophy features unraveled by the genomic analysis of rust fungi.</title>
        <authorList>
            <person name="Duplessis S."/>
            <person name="Cuomo C.A."/>
            <person name="Lin Y.-C."/>
            <person name="Aerts A."/>
            <person name="Tisserant E."/>
            <person name="Veneault-Fourrey C."/>
            <person name="Joly D.L."/>
            <person name="Hacquard S."/>
            <person name="Amselem J."/>
            <person name="Cantarel B.L."/>
            <person name="Chiu R."/>
            <person name="Coutinho P.M."/>
            <person name="Feau N."/>
            <person name="Field M."/>
            <person name="Frey P."/>
            <person name="Gelhaye E."/>
            <person name="Goldberg J."/>
            <person name="Grabherr M.G."/>
            <person name="Kodira C.D."/>
            <person name="Kohler A."/>
            <person name="Kuees U."/>
            <person name="Lindquist E.A."/>
            <person name="Lucas S.M."/>
            <person name="Mago R."/>
            <person name="Mauceli E."/>
            <person name="Morin E."/>
            <person name="Murat C."/>
            <person name="Pangilinan J.L."/>
            <person name="Park R."/>
            <person name="Pearson M."/>
            <person name="Quesneville H."/>
            <person name="Rouhier N."/>
            <person name="Sakthikumar S."/>
            <person name="Salamov A.A."/>
            <person name="Schmutz J."/>
            <person name="Selles B."/>
            <person name="Shapiro H."/>
            <person name="Tanguay P."/>
            <person name="Tuskan G.A."/>
            <person name="Henrissat B."/>
            <person name="Van de Peer Y."/>
            <person name="Rouze P."/>
            <person name="Ellis J.G."/>
            <person name="Dodds P.N."/>
            <person name="Schein J.E."/>
            <person name="Zhong S."/>
            <person name="Hamelin R.C."/>
            <person name="Grigoriev I.V."/>
            <person name="Szabo L.J."/>
            <person name="Martin F."/>
        </authorList>
    </citation>
    <scope>NUCLEOTIDE SEQUENCE [LARGE SCALE GENOMIC DNA]</scope>
    <source>
        <strain evidence="3">98AG31 / pathotype 3-4-7</strain>
    </source>
</reference>
<organism evidence="3">
    <name type="scientific">Melampsora larici-populina (strain 98AG31 / pathotype 3-4-7)</name>
    <name type="common">Poplar leaf rust fungus</name>
    <dbReference type="NCBI Taxonomy" id="747676"/>
    <lineage>
        <taxon>Eukaryota</taxon>
        <taxon>Fungi</taxon>
        <taxon>Dikarya</taxon>
        <taxon>Basidiomycota</taxon>
        <taxon>Pucciniomycotina</taxon>
        <taxon>Pucciniomycetes</taxon>
        <taxon>Pucciniales</taxon>
        <taxon>Melampsoraceae</taxon>
        <taxon>Melampsora</taxon>
    </lineage>
</organism>
<name>F4RA11_MELLP</name>
<dbReference type="HOGENOM" id="CLU_091779_0_0_1"/>
<sequence>MAGIIHDRFCGKRPMKSYAAHMLTKSHLNKAACFDALNANQNEILPGLANQNPLPNNDPPPLADAFMDTEDPAPRSDTPERPPSPLSIVRAIEFLGAEKEQASNPEDSELEINDNTLAEAVRAMGLNVWDEEANEAMDDAALEADLRDAHIQESNDWYPFRKKEASLQTQIGSDKMSILLLTPVPISACRCIVDCRIHKKHPIKITIPPNSLYFANL</sequence>